<keyword evidence="3" id="KW-1185">Reference proteome</keyword>
<proteinExistence type="predicted"/>
<dbReference type="InterPro" id="IPR013752">
    <property type="entry name" value="KPA_reductase"/>
</dbReference>
<sequence>PNSFHKPSTLKGLEKGVLMEIEVIWGAVVCMARKARVNMPQIETVYALLVVSQNQTLRENDVVR</sequence>
<dbReference type="Gene3D" id="1.10.1040.10">
    <property type="entry name" value="N-(1-d-carboxylethyl)-l-norvaline Dehydrogenase, domain 2"/>
    <property type="match status" value="1"/>
</dbReference>
<dbReference type="EMBL" id="KN880471">
    <property type="protein sequence ID" value="KIY70202.1"/>
    <property type="molecule type" value="Genomic_DNA"/>
</dbReference>
<dbReference type="InterPro" id="IPR013328">
    <property type="entry name" value="6PGD_dom2"/>
</dbReference>
<dbReference type="InterPro" id="IPR008927">
    <property type="entry name" value="6-PGluconate_DH-like_C_sf"/>
</dbReference>
<evidence type="ECO:0000313" key="3">
    <source>
        <dbReference type="Proteomes" id="UP000054007"/>
    </source>
</evidence>
<accession>A0A0D7BIC5</accession>
<feature type="domain" description="Ketopantoate reductase C-terminal" evidence="1">
    <location>
        <begin position="3"/>
        <end position="49"/>
    </location>
</feature>
<dbReference type="Proteomes" id="UP000054007">
    <property type="component" value="Unassembled WGS sequence"/>
</dbReference>
<evidence type="ECO:0000313" key="2">
    <source>
        <dbReference type="EMBL" id="KIY70202.1"/>
    </source>
</evidence>
<dbReference type="OrthoDB" id="3609at2759"/>
<feature type="non-terminal residue" evidence="2">
    <location>
        <position position="1"/>
    </location>
</feature>
<gene>
    <name evidence="2" type="ORF">CYLTODRAFT_348068</name>
</gene>
<organism evidence="2 3">
    <name type="scientific">Cylindrobasidium torrendii FP15055 ss-10</name>
    <dbReference type="NCBI Taxonomy" id="1314674"/>
    <lineage>
        <taxon>Eukaryota</taxon>
        <taxon>Fungi</taxon>
        <taxon>Dikarya</taxon>
        <taxon>Basidiomycota</taxon>
        <taxon>Agaricomycotina</taxon>
        <taxon>Agaricomycetes</taxon>
        <taxon>Agaricomycetidae</taxon>
        <taxon>Agaricales</taxon>
        <taxon>Marasmiineae</taxon>
        <taxon>Physalacriaceae</taxon>
        <taxon>Cylindrobasidium</taxon>
    </lineage>
</organism>
<dbReference type="AlphaFoldDB" id="A0A0D7BIC5"/>
<dbReference type="Pfam" id="PF08546">
    <property type="entry name" value="ApbA_C"/>
    <property type="match status" value="1"/>
</dbReference>
<evidence type="ECO:0000259" key="1">
    <source>
        <dbReference type="Pfam" id="PF08546"/>
    </source>
</evidence>
<name>A0A0D7BIC5_9AGAR</name>
<protein>
    <recommendedName>
        <fullName evidence="1">Ketopantoate reductase C-terminal domain-containing protein</fullName>
    </recommendedName>
</protein>
<reference evidence="2 3" key="1">
    <citation type="journal article" date="2015" name="Fungal Genet. Biol.">
        <title>Evolution of novel wood decay mechanisms in Agaricales revealed by the genome sequences of Fistulina hepatica and Cylindrobasidium torrendii.</title>
        <authorList>
            <person name="Floudas D."/>
            <person name="Held B.W."/>
            <person name="Riley R."/>
            <person name="Nagy L.G."/>
            <person name="Koehler G."/>
            <person name="Ransdell A.S."/>
            <person name="Younus H."/>
            <person name="Chow J."/>
            <person name="Chiniquy J."/>
            <person name="Lipzen A."/>
            <person name="Tritt A."/>
            <person name="Sun H."/>
            <person name="Haridas S."/>
            <person name="LaButti K."/>
            <person name="Ohm R.A."/>
            <person name="Kues U."/>
            <person name="Blanchette R.A."/>
            <person name="Grigoriev I.V."/>
            <person name="Minto R.E."/>
            <person name="Hibbett D.S."/>
        </authorList>
    </citation>
    <scope>NUCLEOTIDE SEQUENCE [LARGE SCALE GENOMIC DNA]</scope>
    <source>
        <strain evidence="2 3">FP15055 ss-10</strain>
    </source>
</reference>
<dbReference type="SUPFAM" id="SSF48179">
    <property type="entry name" value="6-phosphogluconate dehydrogenase C-terminal domain-like"/>
    <property type="match status" value="1"/>
</dbReference>